<feature type="chain" id="PRO_5029830112" evidence="10">
    <location>
        <begin position="26"/>
        <end position="596"/>
    </location>
</feature>
<feature type="non-terminal residue" evidence="11">
    <location>
        <position position="1"/>
    </location>
</feature>
<comment type="caution">
    <text evidence="11">The sequence shown here is derived from an EMBL/GenBank/DDBJ whole genome shotgun (WGS) entry which is preliminary data.</text>
</comment>
<dbReference type="PANTHER" id="PTHR15594:SF1">
    <property type="entry name" value="PODOCALYXIN-LIKE PROTEIN 2"/>
    <property type="match status" value="1"/>
</dbReference>
<feature type="transmembrane region" description="Helical" evidence="9">
    <location>
        <begin position="493"/>
        <end position="517"/>
    </location>
</feature>
<keyword evidence="12" id="KW-1185">Reference proteome</keyword>
<sequence length="596" mass="64082">RPAACQSSLMWVCCLCTGTLCLCLASSEESTTDGLTSTSLLEFAMMSHLEAVNSHEQTSPEATEPDLIPGSLHAAPGSGFASEENEESKILQPPQYFWEDGGELNDSSLDLGQATDYSFPAASQKTLPKGNGTQVKDNWEAATVHPPAEFVEPDLHTPFSSTLEEEEGLLPIDHLRGGVESLQTSGPEVTSSEPAGQEESLFSVVFSTASAHPGVVTEAAVGGQEEDSAPPGLDLGSSMGPSLLPVSSVPSTAAARSPGISEEPFETTVGWEMLEPTVLTELEQPAETPVWTPSPGGSSIDTQTHSGGEQHPASPAAPWDRAEEPVQDPVWNDTESATEAVTAEGSLSPQAGDARMALLPTELPWDSAQVICKDWSNLAGKNYIILNMSDNIDCEEFRLERGPQLLALVEDAFSRQTDGLQDRWLISLSKPNENEKHLLMTLAGEQGVIPTKDVLMALGDVKRSLAEIGIQNYSTTTSCQSHPNQTRSDYGKLFVVLVIIGSICAIIIVLGLIYNCWQRRLPKMKNMSHGEELRFVENGCHDNPTLDVASDSQSEMQEKKPSVNGGNTINGPDSWDVLINKQASEDVDVFEEDTHL</sequence>
<evidence type="ECO:0000313" key="11">
    <source>
        <dbReference type="EMBL" id="NWZ32709.1"/>
    </source>
</evidence>
<dbReference type="GO" id="GO:0050901">
    <property type="term" value="P:leukocyte tethering or rolling"/>
    <property type="evidence" value="ECO:0007669"/>
    <property type="project" value="TreeGrafter"/>
</dbReference>
<keyword evidence="6 9" id="KW-0472">Membrane</keyword>
<evidence type="ECO:0000256" key="6">
    <source>
        <dbReference type="ARBA" id="ARBA00023136"/>
    </source>
</evidence>
<evidence type="ECO:0000313" key="12">
    <source>
        <dbReference type="Proteomes" id="UP000525565"/>
    </source>
</evidence>
<proteinExistence type="predicted"/>
<dbReference type="InterPro" id="IPR042397">
    <property type="entry name" value="PODXL2"/>
</dbReference>
<evidence type="ECO:0000256" key="7">
    <source>
        <dbReference type="ARBA" id="ARBA00023180"/>
    </source>
</evidence>
<feature type="non-terminal residue" evidence="11">
    <location>
        <position position="596"/>
    </location>
</feature>
<keyword evidence="3 10" id="KW-0732">Signal</keyword>
<keyword evidence="2 9" id="KW-0812">Transmembrane</keyword>
<evidence type="ECO:0000256" key="8">
    <source>
        <dbReference type="SAM" id="MobiDB-lite"/>
    </source>
</evidence>
<reference evidence="11 12" key="1">
    <citation type="submission" date="2019-09" db="EMBL/GenBank/DDBJ databases">
        <title>Bird 10,000 Genomes (B10K) Project - Family phase.</title>
        <authorList>
            <person name="Zhang G."/>
        </authorList>
    </citation>
    <scope>NUCLEOTIDE SEQUENCE [LARGE SCALE GENOMIC DNA]</scope>
    <source>
        <strain evidence="11">OUT-0051</strain>
        <tissue evidence="11">Kidney</tissue>
    </source>
</reference>
<comment type="subcellular location">
    <subcellularLocation>
        <location evidence="1">Membrane</location>
        <topology evidence="1">Single-pass type I membrane protein</topology>
    </subcellularLocation>
</comment>
<evidence type="ECO:0000256" key="10">
    <source>
        <dbReference type="SAM" id="SignalP"/>
    </source>
</evidence>
<dbReference type="GO" id="GO:0005886">
    <property type="term" value="C:plasma membrane"/>
    <property type="evidence" value="ECO:0007669"/>
    <property type="project" value="UniProtKB-ARBA"/>
</dbReference>
<feature type="region of interest" description="Disordered" evidence="8">
    <location>
        <begin position="219"/>
        <end position="268"/>
    </location>
</feature>
<gene>
    <name evidence="11" type="primary">Podxl2</name>
    <name evidence="11" type="ORF">ASASCU_R11384</name>
</gene>
<dbReference type="Proteomes" id="UP000525565">
    <property type="component" value="Unassembled WGS sequence"/>
</dbReference>
<keyword evidence="7" id="KW-0325">Glycoprotein</keyword>
<dbReference type="InterPro" id="IPR013836">
    <property type="entry name" value="CD34/Podocalyxin"/>
</dbReference>
<evidence type="ECO:0000256" key="1">
    <source>
        <dbReference type="ARBA" id="ARBA00004479"/>
    </source>
</evidence>
<feature type="region of interest" description="Disordered" evidence="8">
    <location>
        <begin position="53"/>
        <end position="88"/>
    </location>
</feature>
<organism evidence="11 12">
    <name type="scientific">Asarcornis scutulata</name>
    <dbReference type="NCBI Taxonomy" id="75869"/>
    <lineage>
        <taxon>Eukaryota</taxon>
        <taxon>Metazoa</taxon>
        <taxon>Chordata</taxon>
        <taxon>Craniata</taxon>
        <taxon>Vertebrata</taxon>
        <taxon>Euteleostomi</taxon>
        <taxon>Archelosauria</taxon>
        <taxon>Archosauria</taxon>
        <taxon>Dinosauria</taxon>
        <taxon>Saurischia</taxon>
        <taxon>Theropoda</taxon>
        <taxon>Coelurosauria</taxon>
        <taxon>Aves</taxon>
        <taxon>Neognathae</taxon>
        <taxon>Galloanserae</taxon>
        <taxon>Anseriformes</taxon>
        <taxon>Anatidae</taxon>
        <taxon>Anatinae</taxon>
        <taxon>Asarcornis</taxon>
    </lineage>
</organism>
<evidence type="ECO:0000256" key="3">
    <source>
        <dbReference type="ARBA" id="ARBA00022729"/>
    </source>
</evidence>
<dbReference type="EMBL" id="VZSO01009135">
    <property type="protein sequence ID" value="NWZ32709.1"/>
    <property type="molecule type" value="Genomic_DNA"/>
</dbReference>
<keyword evidence="4" id="KW-0130">Cell adhesion</keyword>
<dbReference type="Pfam" id="PF06365">
    <property type="entry name" value="CD34_antigen"/>
    <property type="match status" value="1"/>
</dbReference>
<name>A0A7K7LQ78_9AVES</name>
<evidence type="ECO:0000256" key="5">
    <source>
        <dbReference type="ARBA" id="ARBA00022989"/>
    </source>
</evidence>
<feature type="compositionally biased region" description="Polar residues" evidence="8">
    <location>
        <begin position="295"/>
        <end position="307"/>
    </location>
</feature>
<feature type="compositionally biased region" description="Low complexity" evidence="8">
    <location>
        <begin position="230"/>
        <end position="251"/>
    </location>
</feature>
<feature type="signal peptide" evidence="10">
    <location>
        <begin position="1"/>
        <end position="25"/>
    </location>
</feature>
<protein>
    <submittedName>
        <fullName evidence="11">PDXL2 protein</fullName>
    </submittedName>
</protein>
<dbReference type="PANTHER" id="PTHR15594">
    <property type="entry name" value="PODOCALYXIN-LIKE PROTEIN 2"/>
    <property type="match status" value="1"/>
</dbReference>
<accession>A0A7K7LQ78</accession>
<evidence type="ECO:0000256" key="2">
    <source>
        <dbReference type="ARBA" id="ARBA00022692"/>
    </source>
</evidence>
<dbReference type="AlphaFoldDB" id="A0A7K7LQ78"/>
<keyword evidence="5 9" id="KW-1133">Transmembrane helix</keyword>
<evidence type="ECO:0000256" key="4">
    <source>
        <dbReference type="ARBA" id="ARBA00022889"/>
    </source>
</evidence>
<evidence type="ECO:0000256" key="9">
    <source>
        <dbReference type="SAM" id="Phobius"/>
    </source>
</evidence>
<feature type="region of interest" description="Disordered" evidence="8">
    <location>
        <begin position="546"/>
        <end position="569"/>
    </location>
</feature>
<feature type="region of interest" description="Disordered" evidence="8">
    <location>
        <begin position="284"/>
        <end position="321"/>
    </location>
</feature>